<dbReference type="InterPro" id="IPR051677">
    <property type="entry name" value="AfsR-DnrI-RedD_regulator"/>
</dbReference>
<evidence type="ECO:0000256" key="4">
    <source>
        <dbReference type="ARBA" id="ARBA00023163"/>
    </source>
</evidence>
<dbReference type="AlphaFoldDB" id="A0A229S5X2"/>
<dbReference type="SUPFAM" id="SSF46894">
    <property type="entry name" value="C-terminal effector domain of the bipartite response regulators"/>
    <property type="match status" value="1"/>
</dbReference>
<dbReference type="GO" id="GO:0003677">
    <property type="term" value="F:DNA binding"/>
    <property type="evidence" value="ECO:0007669"/>
    <property type="project" value="UniProtKB-UniRule"/>
</dbReference>
<dbReference type="SUPFAM" id="SSF52540">
    <property type="entry name" value="P-loop containing nucleoside triphosphate hydrolases"/>
    <property type="match status" value="1"/>
</dbReference>
<evidence type="ECO:0000256" key="3">
    <source>
        <dbReference type="ARBA" id="ARBA00023125"/>
    </source>
</evidence>
<comment type="caution">
    <text evidence="8">The sequence shown here is derived from an EMBL/GenBank/DDBJ whole genome shotgun (WGS) entry which is preliminary data.</text>
</comment>
<dbReference type="Gene3D" id="1.25.40.10">
    <property type="entry name" value="Tetratricopeptide repeat domain"/>
    <property type="match status" value="1"/>
</dbReference>
<dbReference type="PROSITE" id="PS51755">
    <property type="entry name" value="OMPR_PHOB"/>
    <property type="match status" value="1"/>
</dbReference>
<evidence type="ECO:0000256" key="1">
    <source>
        <dbReference type="ARBA" id="ARBA00005820"/>
    </source>
</evidence>
<dbReference type="Gene3D" id="3.40.50.300">
    <property type="entry name" value="P-loop containing nucleotide triphosphate hydrolases"/>
    <property type="match status" value="1"/>
</dbReference>
<dbReference type="EMBL" id="NMQT01000072">
    <property type="protein sequence ID" value="OXM54004.1"/>
    <property type="molecule type" value="Genomic_DNA"/>
</dbReference>
<name>A0A229S5X2_9PSEU</name>
<dbReference type="SUPFAM" id="SSF48452">
    <property type="entry name" value="TPR-like"/>
    <property type="match status" value="1"/>
</dbReference>
<dbReference type="InterPro" id="IPR041664">
    <property type="entry name" value="AAA_16"/>
</dbReference>
<feature type="region of interest" description="Disordered" evidence="6">
    <location>
        <begin position="716"/>
        <end position="752"/>
    </location>
</feature>
<dbReference type="InterPro" id="IPR001867">
    <property type="entry name" value="OmpR/PhoB-type_DNA-bd"/>
</dbReference>
<dbReference type="Pfam" id="PF13191">
    <property type="entry name" value="AAA_16"/>
    <property type="match status" value="1"/>
</dbReference>
<sequence length="803" mass="85782">MTARVRRESPRRTGKTAGQGRCGQPGVTQSRACSGHPCGPNPVVRPHSSAPEASRTPSASPSRGKKSHRMFSRPGPMARERRPIDPGGGRRATRYGPPPPRHPRDPDPAMTEHSLRVDLLGPLRVRRGDHELDLGPARQQAVFAVLALRATVRPISRSELIYGIWGENAPASAAGSVHTYVSGLRRALDPGRARWSTDGPLVSGPQGYRLASGSLDADEFEKALEAGRTAARGGDPVAAVAKFDEALALWRGEALAGLPGPFAEAHRERLADRRLTVVEERAAAAVETSSYADLVPELTAAVREHPLREPLWRSLMIALHRGGRTSEALETFHQARHTLRTELSVHPGDELMWAYHHILDGEPVHLAREQERQAPPLVRAWPEPSARTTRLHGRRAEIASLHRLVGVLRDGHGAAAWLEGEAGIGKTELLSTGLDELDGLRCHLAWASLGEAGAPRPLQAVARTLGTATEDLPPEAAVERLLDRVDELCAEARLVVVLDDFHQADEATLRLWHRLAAASRRLPLLTFAVTRPAPQRDAVARLRETVGHRIDDVIRVSALPETEVNDLVGELVGAPAGASLRRLAAGAAGNPRRLRELAEALLAGPALTVVDGVAEVAPGTKLPEPAEPDATAVVRLVQELAVETRELLRRAAVAGQEFDFGSVAAAMGKAASHVVPALAEAMEAGLLIEAGTKLAFSRPSVRSAVLGTEIPVRRLTGKTAADQSRSHAGRPSAASRRRKPCPTAPPGLTAPSRLLGFGIPDAASLQTDSMVPLALRATRTALRGGHPADPNGEFIPGLRACQS</sequence>
<dbReference type="GO" id="GO:0006355">
    <property type="term" value="P:regulation of DNA-templated transcription"/>
    <property type="evidence" value="ECO:0007669"/>
    <property type="project" value="InterPro"/>
</dbReference>
<dbReference type="InterPro" id="IPR036388">
    <property type="entry name" value="WH-like_DNA-bd_sf"/>
</dbReference>
<evidence type="ECO:0000313" key="9">
    <source>
        <dbReference type="Proteomes" id="UP000215223"/>
    </source>
</evidence>
<dbReference type="Proteomes" id="UP000215223">
    <property type="component" value="Unassembled WGS sequence"/>
</dbReference>
<keyword evidence="2" id="KW-0805">Transcription regulation</keyword>
<evidence type="ECO:0000256" key="2">
    <source>
        <dbReference type="ARBA" id="ARBA00023015"/>
    </source>
</evidence>
<reference evidence="8 9" key="1">
    <citation type="submission" date="2017-07" db="EMBL/GenBank/DDBJ databases">
        <title>Amycolatopsis thailandensis Genome sequencing and assembly.</title>
        <authorList>
            <person name="Kaur N."/>
            <person name="Mayilraj S."/>
        </authorList>
    </citation>
    <scope>NUCLEOTIDE SEQUENCE [LARGE SCALE GENOMIC DNA]</scope>
    <source>
        <strain evidence="8 9">JCM 16380</strain>
    </source>
</reference>
<keyword evidence="4" id="KW-0804">Transcription</keyword>
<evidence type="ECO:0000259" key="7">
    <source>
        <dbReference type="PROSITE" id="PS51755"/>
    </source>
</evidence>
<feature type="domain" description="OmpR/PhoB-type" evidence="7">
    <location>
        <begin position="107"/>
        <end position="212"/>
    </location>
</feature>
<dbReference type="PANTHER" id="PTHR35807:SF1">
    <property type="entry name" value="TRANSCRIPTIONAL REGULATOR REDD"/>
    <property type="match status" value="1"/>
</dbReference>
<dbReference type="OrthoDB" id="8482304at2"/>
<dbReference type="InterPro" id="IPR011990">
    <property type="entry name" value="TPR-like_helical_dom_sf"/>
</dbReference>
<organism evidence="8 9">
    <name type="scientific">Amycolatopsis thailandensis</name>
    <dbReference type="NCBI Taxonomy" id="589330"/>
    <lineage>
        <taxon>Bacteria</taxon>
        <taxon>Bacillati</taxon>
        <taxon>Actinomycetota</taxon>
        <taxon>Actinomycetes</taxon>
        <taxon>Pseudonocardiales</taxon>
        <taxon>Pseudonocardiaceae</taxon>
        <taxon>Amycolatopsis</taxon>
    </lineage>
</organism>
<dbReference type="CDD" id="cd15831">
    <property type="entry name" value="BTAD"/>
    <property type="match status" value="1"/>
</dbReference>
<evidence type="ECO:0000256" key="5">
    <source>
        <dbReference type="PROSITE-ProRule" id="PRU01091"/>
    </source>
</evidence>
<keyword evidence="9" id="KW-1185">Reference proteome</keyword>
<dbReference type="InterPro" id="IPR027417">
    <property type="entry name" value="P-loop_NTPase"/>
</dbReference>
<feature type="DNA-binding region" description="OmpR/PhoB-type" evidence="5">
    <location>
        <begin position="107"/>
        <end position="212"/>
    </location>
</feature>
<dbReference type="InterPro" id="IPR016032">
    <property type="entry name" value="Sig_transdc_resp-reg_C-effctor"/>
</dbReference>
<comment type="similarity">
    <text evidence="1">Belongs to the AfsR/DnrI/RedD regulatory family.</text>
</comment>
<dbReference type="InterPro" id="IPR005158">
    <property type="entry name" value="BTAD"/>
</dbReference>
<feature type="compositionally biased region" description="Basic and acidic residues" evidence="6">
    <location>
        <begin position="1"/>
        <end position="11"/>
    </location>
</feature>
<protein>
    <recommendedName>
        <fullName evidence="7">OmpR/PhoB-type domain-containing protein</fullName>
    </recommendedName>
</protein>
<accession>A0A229S5X2</accession>
<keyword evidence="3 5" id="KW-0238">DNA-binding</keyword>
<proteinExistence type="inferred from homology"/>
<dbReference type="Pfam" id="PF03704">
    <property type="entry name" value="BTAD"/>
    <property type="match status" value="1"/>
</dbReference>
<dbReference type="Gene3D" id="1.10.10.10">
    <property type="entry name" value="Winged helix-like DNA-binding domain superfamily/Winged helix DNA-binding domain"/>
    <property type="match status" value="1"/>
</dbReference>
<gene>
    <name evidence="8" type="ORF">CFP71_20445</name>
</gene>
<dbReference type="GO" id="GO:0000160">
    <property type="term" value="P:phosphorelay signal transduction system"/>
    <property type="evidence" value="ECO:0007669"/>
    <property type="project" value="InterPro"/>
</dbReference>
<feature type="region of interest" description="Disordered" evidence="6">
    <location>
        <begin position="1"/>
        <end position="111"/>
    </location>
</feature>
<evidence type="ECO:0000256" key="6">
    <source>
        <dbReference type="SAM" id="MobiDB-lite"/>
    </source>
</evidence>
<dbReference type="PANTHER" id="PTHR35807">
    <property type="entry name" value="TRANSCRIPTIONAL REGULATOR REDD-RELATED"/>
    <property type="match status" value="1"/>
</dbReference>
<dbReference type="SMART" id="SM00862">
    <property type="entry name" value="Trans_reg_C"/>
    <property type="match status" value="1"/>
</dbReference>
<evidence type="ECO:0000313" key="8">
    <source>
        <dbReference type="EMBL" id="OXM54004.1"/>
    </source>
</evidence>
<dbReference type="SMART" id="SM01043">
    <property type="entry name" value="BTAD"/>
    <property type="match status" value="1"/>
</dbReference>